<dbReference type="SMART" id="SM00448">
    <property type="entry name" value="REC"/>
    <property type="match status" value="1"/>
</dbReference>
<evidence type="ECO:0000256" key="2">
    <source>
        <dbReference type="ARBA" id="ARBA00004651"/>
    </source>
</evidence>
<proteinExistence type="predicted"/>
<keyword evidence="8" id="KW-0067">ATP-binding</keyword>
<dbReference type="GO" id="GO:0000155">
    <property type="term" value="F:phosphorelay sensor kinase activity"/>
    <property type="evidence" value="ECO:0007669"/>
    <property type="project" value="InterPro"/>
</dbReference>
<accession>A0A6B3RJE7</accession>
<dbReference type="InterPro" id="IPR003661">
    <property type="entry name" value="HisK_dim/P_dom"/>
</dbReference>
<keyword evidence="4" id="KW-1003">Cell membrane</keyword>
<evidence type="ECO:0000259" key="15">
    <source>
        <dbReference type="PROSITE" id="PS50109"/>
    </source>
</evidence>
<dbReference type="SMART" id="SM00388">
    <property type="entry name" value="HisKA"/>
    <property type="match status" value="1"/>
</dbReference>
<dbReference type="InterPro" id="IPR001789">
    <property type="entry name" value="Sig_transdc_resp-reg_receiver"/>
</dbReference>
<keyword evidence="7" id="KW-0547">Nucleotide-binding</keyword>
<feature type="transmembrane region" description="Helical" evidence="14">
    <location>
        <begin position="23"/>
        <end position="43"/>
    </location>
</feature>
<dbReference type="Gene3D" id="3.40.50.2300">
    <property type="match status" value="1"/>
</dbReference>
<dbReference type="Proteomes" id="UP000481421">
    <property type="component" value="Unassembled WGS sequence"/>
</dbReference>
<evidence type="ECO:0000259" key="16">
    <source>
        <dbReference type="PROSITE" id="PS50110"/>
    </source>
</evidence>
<gene>
    <name evidence="18" type="ORF">G3572_03430</name>
</gene>
<evidence type="ECO:0000313" key="19">
    <source>
        <dbReference type="Proteomes" id="UP000481421"/>
    </source>
</evidence>
<dbReference type="PROSITE" id="PS50894">
    <property type="entry name" value="HPT"/>
    <property type="match status" value="1"/>
</dbReference>
<feature type="modified residue" description="4-aspartylphosphate" evidence="13">
    <location>
        <position position="665"/>
    </location>
</feature>
<keyword evidence="9 14" id="KW-1133">Transmembrane helix</keyword>
<comment type="subcellular location">
    <subcellularLocation>
        <location evidence="2">Cell membrane</location>
        <topology evidence="2">Multi-pass membrane protein</topology>
    </subcellularLocation>
</comment>
<dbReference type="RefSeq" id="WP_164609252.1">
    <property type="nucleotide sequence ID" value="NZ_JAAIKE010000001.1"/>
</dbReference>
<dbReference type="NCBIfam" id="TIGR00229">
    <property type="entry name" value="sensory_box"/>
    <property type="match status" value="1"/>
</dbReference>
<dbReference type="InterPro" id="IPR005467">
    <property type="entry name" value="His_kinase_dom"/>
</dbReference>
<evidence type="ECO:0000256" key="3">
    <source>
        <dbReference type="ARBA" id="ARBA00012438"/>
    </source>
</evidence>
<evidence type="ECO:0000256" key="9">
    <source>
        <dbReference type="ARBA" id="ARBA00022989"/>
    </source>
</evidence>
<evidence type="ECO:0000256" key="11">
    <source>
        <dbReference type="ARBA" id="ARBA00023136"/>
    </source>
</evidence>
<evidence type="ECO:0000256" key="1">
    <source>
        <dbReference type="ARBA" id="ARBA00000085"/>
    </source>
</evidence>
<feature type="domain" description="HPt" evidence="17">
    <location>
        <begin position="769"/>
        <end position="866"/>
    </location>
</feature>
<dbReference type="SUPFAM" id="SSF55785">
    <property type="entry name" value="PYP-like sensor domain (PAS domain)"/>
    <property type="match status" value="1"/>
</dbReference>
<evidence type="ECO:0000256" key="4">
    <source>
        <dbReference type="ARBA" id="ARBA00022475"/>
    </source>
</evidence>
<dbReference type="Gene3D" id="3.30.565.10">
    <property type="entry name" value="Histidine kinase-like ATPase, C-terminal domain"/>
    <property type="match status" value="1"/>
</dbReference>
<name>A0A6B3RJE7_9RHOB</name>
<dbReference type="SMART" id="SM00387">
    <property type="entry name" value="HATPase_c"/>
    <property type="match status" value="1"/>
</dbReference>
<dbReference type="PANTHER" id="PTHR45339:SF1">
    <property type="entry name" value="HYBRID SIGNAL TRANSDUCTION HISTIDINE KINASE J"/>
    <property type="match status" value="1"/>
</dbReference>
<dbReference type="InterPro" id="IPR036890">
    <property type="entry name" value="HATPase_C_sf"/>
</dbReference>
<dbReference type="SUPFAM" id="SSF55874">
    <property type="entry name" value="ATPase domain of HSP90 chaperone/DNA topoisomerase II/histidine kinase"/>
    <property type="match status" value="1"/>
</dbReference>
<comment type="catalytic activity">
    <reaction evidence="1">
        <text>ATP + protein L-histidine = ADP + protein N-phospho-L-histidine.</text>
        <dbReference type="EC" id="2.7.13.3"/>
    </reaction>
</comment>
<keyword evidence="19" id="KW-1185">Reference proteome</keyword>
<dbReference type="EC" id="2.7.13.3" evidence="3"/>
<evidence type="ECO:0000313" key="18">
    <source>
        <dbReference type="EMBL" id="NEX45243.1"/>
    </source>
</evidence>
<dbReference type="SUPFAM" id="SSF47384">
    <property type="entry name" value="Homodimeric domain of signal transducing histidine kinase"/>
    <property type="match status" value="1"/>
</dbReference>
<evidence type="ECO:0000256" key="7">
    <source>
        <dbReference type="ARBA" id="ARBA00022741"/>
    </source>
</evidence>
<dbReference type="SUPFAM" id="SSF52172">
    <property type="entry name" value="CheY-like"/>
    <property type="match status" value="1"/>
</dbReference>
<dbReference type="SUPFAM" id="SSF47226">
    <property type="entry name" value="Histidine-containing phosphotransfer domain, HPT domain"/>
    <property type="match status" value="1"/>
</dbReference>
<feature type="domain" description="Histidine kinase" evidence="15">
    <location>
        <begin position="370"/>
        <end position="594"/>
    </location>
</feature>
<dbReference type="PROSITE" id="PS50110">
    <property type="entry name" value="RESPONSE_REGULATORY"/>
    <property type="match status" value="1"/>
</dbReference>
<dbReference type="Gene3D" id="1.10.287.130">
    <property type="match status" value="1"/>
</dbReference>
<evidence type="ECO:0000256" key="8">
    <source>
        <dbReference type="ARBA" id="ARBA00022840"/>
    </source>
</evidence>
<protein>
    <recommendedName>
        <fullName evidence="3">histidine kinase</fullName>
        <ecNumber evidence="3">2.7.13.3</ecNumber>
    </recommendedName>
</protein>
<organism evidence="18 19">
    <name type="scientific">Pseudotabrizicola algicola</name>
    <dbReference type="NCBI Taxonomy" id="2709381"/>
    <lineage>
        <taxon>Bacteria</taxon>
        <taxon>Pseudomonadati</taxon>
        <taxon>Pseudomonadota</taxon>
        <taxon>Alphaproteobacteria</taxon>
        <taxon>Rhodobacterales</taxon>
        <taxon>Paracoccaceae</taxon>
        <taxon>Pseudotabrizicola</taxon>
    </lineage>
</organism>
<dbReference type="EMBL" id="JAAIKE010000001">
    <property type="protein sequence ID" value="NEX45243.1"/>
    <property type="molecule type" value="Genomic_DNA"/>
</dbReference>
<dbReference type="GO" id="GO:0005524">
    <property type="term" value="F:ATP binding"/>
    <property type="evidence" value="ECO:0007669"/>
    <property type="project" value="UniProtKB-KW"/>
</dbReference>
<dbReference type="PANTHER" id="PTHR45339">
    <property type="entry name" value="HYBRID SIGNAL TRANSDUCTION HISTIDINE KINASE J"/>
    <property type="match status" value="1"/>
</dbReference>
<evidence type="ECO:0000256" key="14">
    <source>
        <dbReference type="SAM" id="Phobius"/>
    </source>
</evidence>
<reference evidence="18 19" key="1">
    <citation type="submission" date="2020-02" db="EMBL/GenBank/DDBJ databases">
        <title>Rhodobacter algicola sp. nov., isolated from microalga culture.</title>
        <authorList>
            <person name="Park C.-Y."/>
        </authorList>
    </citation>
    <scope>NUCLEOTIDE SEQUENCE [LARGE SCALE GENOMIC DNA]</scope>
    <source>
        <strain evidence="18 19">ETT8</strain>
    </source>
</reference>
<dbReference type="InterPro" id="IPR004358">
    <property type="entry name" value="Sig_transdc_His_kin-like_C"/>
</dbReference>
<dbReference type="GO" id="GO:0005886">
    <property type="term" value="C:plasma membrane"/>
    <property type="evidence" value="ECO:0007669"/>
    <property type="project" value="UniProtKB-SubCell"/>
</dbReference>
<dbReference type="Pfam" id="PF02518">
    <property type="entry name" value="HATPase_c"/>
    <property type="match status" value="1"/>
</dbReference>
<keyword evidence="10" id="KW-0902">Two-component regulatory system</keyword>
<evidence type="ECO:0000256" key="10">
    <source>
        <dbReference type="ARBA" id="ARBA00023012"/>
    </source>
</evidence>
<dbReference type="PROSITE" id="PS50109">
    <property type="entry name" value="HIS_KIN"/>
    <property type="match status" value="1"/>
</dbReference>
<dbReference type="InterPro" id="IPR036097">
    <property type="entry name" value="HisK_dim/P_sf"/>
</dbReference>
<dbReference type="Pfam" id="PF00072">
    <property type="entry name" value="Response_reg"/>
    <property type="match status" value="1"/>
</dbReference>
<dbReference type="InterPro" id="IPR003594">
    <property type="entry name" value="HATPase_dom"/>
</dbReference>
<feature type="domain" description="Response regulatory" evidence="16">
    <location>
        <begin position="616"/>
        <end position="732"/>
    </location>
</feature>
<comment type="caution">
    <text evidence="18">The sequence shown here is derived from an EMBL/GenBank/DDBJ whole genome shotgun (WGS) entry which is preliminary data.</text>
</comment>
<evidence type="ECO:0000256" key="5">
    <source>
        <dbReference type="ARBA" id="ARBA00022553"/>
    </source>
</evidence>
<dbReference type="CDD" id="cd00082">
    <property type="entry name" value="HisKA"/>
    <property type="match status" value="1"/>
</dbReference>
<dbReference type="Gene3D" id="1.20.120.160">
    <property type="entry name" value="HPT domain"/>
    <property type="match status" value="1"/>
</dbReference>
<keyword evidence="11 14" id="KW-0472">Membrane</keyword>
<dbReference type="Gene3D" id="3.30.450.20">
    <property type="entry name" value="PAS domain"/>
    <property type="match status" value="1"/>
</dbReference>
<dbReference type="InterPro" id="IPR036641">
    <property type="entry name" value="HPT_dom_sf"/>
</dbReference>
<dbReference type="InterPro" id="IPR011006">
    <property type="entry name" value="CheY-like_superfamily"/>
</dbReference>
<dbReference type="AlphaFoldDB" id="A0A6B3RJE7"/>
<evidence type="ECO:0000256" key="13">
    <source>
        <dbReference type="PROSITE-ProRule" id="PRU00169"/>
    </source>
</evidence>
<dbReference type="PRINTS" id="PR00344">
    <property type="entry name" value="BCTRLSENSOR"/>
</dbReference>
<keyword evidence="5 13" id="KW-0597">Phosphoprotein</keyword>
<dbReference type="InterPro" id="IPR008207">
    <property type="entry name" value="Sig_transdc_His_kin_Hpt_dom"/>
</dbReference>
<feature type="modified residue" description="Phosphohistidine" evidence="12">
    <location>
        <position position="808"/>
    </location>
</feature>
<evidence type="ECO:0000256" key="6">
    <source>
        <dbReference type="ARBA" id="ARBA00022692"/>
    </source>
</evidence>
<dbReference type="Pfam" id="PF00512">
    <property type="entry name" value="HisKA"/>
    <property type="match status" value="1"/>
</dbReference>
<evidence type="ECO:0000259" key="17">
    <source>
        <dbReference type="PROSITE" id="PS50894"/>
    </source>
</evidence>
<keyword evidence="6 14" id="KW-0812">Transmembrane</keyword>
<sequence>MSNTEFYDGIQTAEKQARRSHRLLISLIIVLSMAVAAGAFYVFRQIEHQMSLHAAAVSDNRTWVIAQLEVDLAKFSLAMSEAVLSGDPADHLETVREQFDILYSRVLLLRSSNSLRQTGLETRAEWLLLSGGDGLLEQYIPVIDGPDEGLAAALPEMITRFADIRPGLRTGVVEAVFSIMGNGDLLRANLRDTLRMFAAATLWLLSGMAVLTLGLFLQSRSRTKHARALEFALQNLRTTINSALDAVLIVNGQGRVIGSNRATVSMFGGKLETARPRLSEILREGDDGSPSVSLTTLRPGMRFRIQGVRLNGTSFPVEASVGTGRTVSGRAITVIFVRDISEQIAHEERFAQARNAAMEADEAKARFLAVMSHEMRTPLTGLLSALDLLVRTTDLDDTQVWLSDIIRTCGTTALEQVNNVLHLSRMGSADAGQYPVSTFSLTQTLRDLVRQFQPDAARNETSVEFVGAENDVLGVSLPLQLLNRAVANLLSNAVKFTEKGQIRLELSHWPAEREGWVAIQIAVQDTGIGIAEKDLERIFENFETLDASYSRVREGSGLGLGIAKLAVGELGGHIETQSELGKGSRFTLFFEAPLAEVEVAEPAPRALPAVPLAELSVLLAEDNAINRTLITRQLEGLGAIVTTAEDGQHAFDKAAEKCFDLILMDVSMPRLDGLSATRLIRQKGACRNVPIIAITAQAAPERQAEYLAAGMTDVLMKPVRIDRLVEVMCQHARRPDKVLRDGHCKDAGIKTDMPLADDSMVESLLEDLGVDFVAKTVETFRLETDKALVLTRAALAERDMEQVRKLAHSSAGAAGALGLMALNRVLLDQENLAIAQDERKATMIQAYVEELYAQSMRHLGEIISKAKASALIPEEASIG</sequence>
<dbReference type="CDD" id="cd17546">
    <property type="entry name" value="REC_hyHK_CKI1_RcsC-like"/>
    <property type="match status" value="1"/>
</dbReference>
<dbReference type="InterPro" id="IPR035965">
    <property type="entry name" value="PAS-like_dom_sf"/>
</dbReference>
<evidence type="ECO:0000256" key="12">
    <source>
        <dbReference type="PROSITE-ProRule" id="PRU00110"/>
    </source>
</evidence>
<dbReference type="InterPro" id="IPR000014">
    <property type="entry name" value="PAS"/>
</dbReference>